<evidence type="ECO:0000313" key="5">
    <source>
        <dbReference type="Proteomes" id="UP000217211"/>
    </source>
</evidence>
<accession>A0A249PB21</accession>
<feature type="compositionally biased region" description="Low complexity" evidence="1">
    <location>
        <begin position="158"/>
        <end position="178"/>
    </location>
</feature>
<feature type="region of interest" description="Disordered" evidence="1">
    <location>
        <begin position="51"/>
        <end position="83"/>
    </location>
</feature>
<reference evidence="4 5" key="1">
    <citation type="submission" date="2017-08" db="EMBL/GenBank/DDBJ databases">
        <title>Multipartite genome sequences of Sinorhizobium species nodulating soybeans.</title>
        <authorList>
            <person name="Tian C.F."/>
        </authorList>
    </citation>
    <scope>NUCLEOTIDE SEQUENCE [LARGE SCALE GENOMIC DNA]</scope>
    <source>
        <strain evidence="4 5">CCBAU 05684</strain>
    </source>
</reference>
<gene>
    <name evidence="4" type="ORF">SJ05684_c14140</name>
</gene>
<organism evidence="4 5">
    <name type="scientific">Sinorhizobium sojae CCBAU 05684</name>
    <dbReference type="NCBI Taxonomy" id="716928"/>
    <lineage>
        <taxon>Bacteria</taxon>
        <taxon>Pseudomonadati</taxon>
        <taxon>Pseudomonadota</taxon>
        <taxon>Alphaproteobacteria</taxon>
        <taxon>Hyphomicrobiales</taxon>
        <taxon>Rhizobiaceae</taxon>
        <taxon>Sinorhizobium/Ensifer group</taxon>
        <taxon>Sinorhizobium</taxon>
    </lineage>
</organism>
<proteinExistence type="predicted"/>
<name>A0A249PB21_9HYPH</name>
<dbReference type="AlphaFoldDB" id="A0A249PB21"/>
<feature type="region of interest" description="Disordered" evidence="1">
    <location>
        <begin position="225"/>
        <end position="282"/>
    </location>
</feature>
<evidence type="ECO:0000256" key="1">
    <source>
        <dbReference type="SAM" id="MobiDB-lite"/>
    </source>
</evidence>
<dbReference type="EMBL" id="CP023067">
    <property type="protein sequence ID" value="ASY62864.1"/>
    <property type="molecule type" value="Genomic_DNA"/>
</dbReference>
<feature type="signal peptide" evidence="2">
    <location>
        <begin position="1"/>
        <end position="36"/>
    </location>
</feature>
<dbReference type="Gene3D" id="3.30.1380.10">
    <property type="match status" value="1"/>
</dbReference>
<dbReference type="InterPro" id="IPR009045">
    <property type="entry name" value="Zn_M74/Hedgehog-like"/>
</dbReference>
<dbReference type="InterPro" id="IPR013230">
    <property type="entry name" value="Peptidase_M15A_C"/>
</dbReference>
<feature type="compositionally biased region" description="Polar residues" evidence="1">
    <location>
        <begin position="51"/>
        <end position="61"/>
    </location>
</feature>
<dbReference type="Proteomes" id="UP000217211">
    <property type="component" value="Chromosome"/>
</dbReference>
<dbReference type="Pfam" id="PF08291">
    <property type="entry name" value="Peptidase_M15_3"/>
    <property type="match status" value="1"/>
</dbReference>
<dbReference type="STRING" id="716928.GCA_000261485_04172"/>
<sequence>MTLQQVGSKCALLSIGRATALSVSLFALTGCVSAIAESDGMDAQEIHGAASQTVPVENESGTPDGGIAALGDDGTPPLQAEDVPATGPDTALQQGLTMQSTALRAASSSIYGQSAATAPVPADQGAPAPRPAINATTNSLFGAGQPAAQPAILPQEGASNEPPATAPTAAETVAASAAAAEDDLPATVPLPLSAGAALAGEVSAPLHPVEVASADQVLLPGTPAVQANDFGKSERGTEGTSKAWTFASLFAPKRKEKPRNGGTRNAQAPEKKTITANNAPEPQVASLAYNSLPGVNVKPLFSMEHAEHVAEEDEPVEVANLSGLARLAPSGLILQTEKVETGCFKPELLQLLKMVEQRYGQRVMVTSGLRPIKVNRERQSLHTRCEAADIQVKGVSKWELADYLRSLPGRGGVGTYCHTKSVHIDIGPQRDWNWRCRRRKG</sequence>
<feature type="domain" description="Peptidase M15A C-terminal" evidence="3">
    <location>
        <begin position="326"/>
        <end position="425"/>
    </location>
</feature>
<dbReference type="SUPFAM" id="SSF55166">
    <property type="entry name" value="Hedgehog/DD-peptidase"/>
    <property type="match status" value="1"/>
</dbReference>
<evidence type="ECO:0000259" key="3">
    <source>
        <dbReference type="Pfam" id="PF08291"/>
    </source>
</evidence>
<protein>
    <recommendedName>
        <fullName evidence="3">Peptidase M15A C-terminal domain-containing protein</fullName>
    </recommendedName>
</protein>
<evidence type="ECO:0000256" key="2">
    <source>
        <dbReference type="SAM" id="SignalP"/>
    </source>
</evidence>
<keyword evidence="2" id="KW-0732">Signal</keyword>
<evidence type="ECO:0000313" key="4">
    <source>
        <dbReference type="EMBL" id="ASY62864.1"/>
    </source>
</evidence>
<dbReference type="KEGG" id="esj:SJ05684_c14140"/>
<feature type="chain" id="PRO_5011970257" description="Peptidase M15A C-terminal domain-containing protein" evidence="2">
    <location>
        <begin position="37"/>
        <end position="441"/>
    </location>
</feature>
<feature type="region of interest" description="Disordered" evidence="1">
    <location>
        <begin position="118"/>
        <end position="178"/>
    </location>
</feature>
<dbReference type="eggNOG" id="COG3108">
    <property type="taxonomic scope" value="Bacteria"/>
</dbReference>
<keyword evidence="5" id="KW-1185">Reference proteome</keyword>